<keyword evidence="1 5" id="KW-0597">Phosphoprotein</keyword>
<dbReference type="EMBL" id="RPFJ01000002">
    <property type="protein sequence ID" value="RPD99930.1"/>
    <property type="molecule type" value="Genomic_DNA"/>
</dbReference>
<reference evidence="8 9" key="1">
    <citation type="submission" date="2018-11" db="EMBL/GenBank/DDBJ databases">
        <title>Aureibaculum marinum gen. nov., sp. nov., a member of the family Flavobacteriaceae isolated from the Bohai Sea.</title>
        <authorList>
            <person name="Ji X."/>
        </authorList>
    </citation>
    <scope>NUCLEOTIDE SEQUENCE [LARGE SCALE GENOMIC DNA]</scope>
    <source>
        <strain evidence="8 9">BH-SD17</strain>
    </source>
</reference>
<feature type="binding site" evidence="6">
    <location>
        <position position="110"/>
    </location>
    <ligand>
        <name>substrate</name>
    </ligand>
</feature>
<dbReference type="Pfam" id="PF01663">
    <property type="entry name" value="Phosphodiest"/>
    <property type="match status" value="1"/>
</dbReference>
<dbReference type="OrthoDB" id="9766127at2"/>
<evidence type="ECO:0000256" key="4">
    <source>
        <dbReference type="PIRNR" id="PIRNR031924"/>
    </source>
</evidence>
<dbReference type="GO" id="GO:0046872">
    <property type="term" value="F:metal ion binding"/>
    <property type="evidence" value="ECO:0007669"/>
    <property type="project" value="UniProtKB-KW"/>
</dbReference>
<dbReference type="InterPro" id="IPR026263">
    <property type="entry name" value="Alkaline_phosphatase_prok"/>
</dbReference>
<evidence type="ECO:0000256" key="2">
    <source>
        <dbReference type="ARBA" id="ARBA00022723"/>
    </source>
</evidence>
<dbReference type="PIRSF" id="PIRSF031924">
    <property type="entry name" value="Pi-irrepressible_AP"/>
    <property type="match status" value="1"/>
</dbReference>
<dbReference type="RefSeq" id="WP_123896104.1">
    <property type="nucleotide sequence ID" value="NZ_RPFJ01000002.1"/>
</dbReference>
<dbReference type="AlphaFoldDB" id="A0A3N4P5L8"/>
<dbReference type="GO" id="GO:0004035">
    <property type="term" value="F:alkaline phosphatase activity"/>
    <property type="evidence" value="ECO:0007669"/>
    <property type="project" value="InterPro"/>
</dbReference>
<keyword evidence="2 4" id="KW-0479">Metal-binding</keyword>
<dbReference type="Gene3D" id="3.40.720.10">
    <property type="entry name" value="Alkaline Phosphatase, subunit A"/>
    <property type="match status" value="1"/>
</dbReference>
<dbReference type="InterPro" id="IPR002591">
    <property type="entry name" value="Phosphodiest/P_Trfase"/>
</dbReference>
<evidence type="ECO:0000256" key="5">
    <source>
        <dbReference type="PIRSR" id="PIRSR031924-50"/>
    </source>
</evidence>
<feature type="signal peptide" evidence="7">
    <location>
        <begin position="1"/>
        <end position="21"/>
    </location>
</feature>
<keyword evidence="3 7" id="KW-0732">Signal</keyword>
<sequence length="557" mass="62704">MKKLILFFVAFVLFFTGFSQTSTVEKPNFVNTTIDLKRPKLVIGIVVDQMRYDYLTRFYNKYGEGGFKRLLNSGYNFENAHYNYIPTYTAVGHTSIYTGTTPSNHGIIGNNWYDKAAKEYIYCVDDNDFNTVGAKKGGKKSPRRLMSTTIGDELKMAQNRRGKVIGVSIKDRSAILPAGHAADAAYWFEGGDDGKFITSTYYMDNLPKWVQNFNKNGKAKKYINSTWSTLYNIDSYTESIADNNPYEGLFKGKETPTFPYNLKKLKKENNNYSLLSATPFGNSIVKDFAQAAIVGEKLGQTDNVTDFLAVSFSSTDYVGHKFGVDSKEVQDTYLRLDKDLADFFDFLDKKVGKNNYTLFLTADHAAVQVPSYLETLKIPAGYFDSKTFKSKVNAFLLEKYKSEDLMENFSNFQIFLNKDKIKELKLDANEIAQNLADELINYDGIYKVVTARTMQTTNFTEGIMHLLQNGYNQKYSGDVLLIPNPATISYSKTGSTHGSGYNYDTHIPIIFYGKGIKHGASKGHVNVIDIAPTISSLLEVTFPNTNTGKVLEQVIED</sequence>
<feature type="binding site" evidence="6">
    <location>
        <begin position="170"/>
        <end position="172"/>
    </location>
    <ligand>
        <name>substrate</name>
    </ligand>
</feature>
<feature type="active site" description="Phosphothreonine intermediate" evidence="5">
    <location>
        <position position="89"/>
    </location>
</feature>
<dbReference type="Gene3D" id="3.30.1360.150">
    <property type="match status" value="1"/>
</dbReference>
<gene>
    <name evidence="8" type="ORF">EGM88_01300</name>
</gene>
<accession>A0A3N4P5L8</accession>
<feature type="chain" id="PRO_5017924993" evidence="7">
    <location>
        <begin position="22"/>
        <end position="557"/>
    </location>
</feature>
<comment type="caution">
    <text evidence="8">The sequence shown here is derived from an EMBL/GenBank/DDBJ whole genome shotgun (WGS) entry which is preliminary data.</text>
</comment>
<evidence type="ECO:0000313" key="8">
    <source>
        <dbReference type="EMBL" id="RPD99930.1"/>
    </source>
</evidence>
<evidence type="ECO:0000256" key="7">
    <source>
        <dbReference type="SAM" id="SignalP"/>
    </source>
</evidence>
<dbReference type="PANTHER" id="PTHR10151">
    <property type="entry name" value="ECTONUCLEOTIDE PYROPHOSPHATASE/PHOSPHODIESTERASE"/>
    <property type="match status" value="1"/>
</dbReference>
<evidence type="ECO:0000256" key="1">
    <source>
        <dbReference type="ARBA" id="ARBA00022553"/>
    </source>
</evidence>
<dbReference type="SUPFAM" id="SSF53649">
    <property type="entry name" value="Alkaline phosphatase-like"/>
    <property type="match status" value="1"/>
</dbReference>
<dbReference type="Proteomes" id="UP000270856">
    <property type="component" value="Unassembled WGS sequence"/>
</dbReference>
<dbReference type="InterPro" id="IPR017850">
    <property type="entry name" value="Alkaline_phosphatase_core_sf"/>
</dbReference>
<evidence type="ECO:0000256" key="3">
    <source>
        <dbReference type="ARBA" id="ARBA00022729"/>
    </source>
</evidence>
<protein>
    <submittedName>
        <fullName evidence="8">Alkaline phosphatase family protein</fullName>
    </submittedName>
</protein>
<dbReference type="PANTHER" id="PTHR10151:SF120">
    <property type="entry name" value="BIS(5'-ADENOSYL)-TRIPHOSPHATASE"/>
    <property type="match status" value="1"/>
</dbReference>
<proteinExistence type="predicted"/>
<evidence type="ECO:0000256" key="6">
    <source>
        <dbReference type="PIRSR" id="PIRSR031924-51"/>
    </source>
</evidence>
<dbReference type="NCBIfam" id="NF042991">
    <property type="entry name" value="alk_phos_PafA"/>
    <property type="match status" value="1"/>
</dbReference>
<keyword evidence="9" id="KW-1185">Reference proteome</keyword>
<name>A0A3N4P5L8_9FLAO</name>
<evidence type="ECO:0000313" key="9">
    <source>
        <dbReference type="Proteomes" id="UP000270856"/>
    </source>
</evidence>
<organism evidence="8 9">
    <name type="scientific">Aureibaculum marinum</name>
    <dbReference type="NCBI Taxonomy" id="2487930"/>
    <lineage>
        <taxon>Bacteria</taxon>
        <taxon>Pseudomonadati</taxon>
        <taxon>Bacteroidota</taxon>
        <taxon>Flavobacteriia</taxon>
        <taxon>Flavobacteriales</taxon>
        <taxon>Flavobacteriaceae</taxon>
        <taxon>Aureibaculum</taxon>
    </lineage>
</organism>
<dbReference type="CDD" id="cd16016">
    <property type="entry name" value="AP-SPAP"/>
    <property type="match status" value="1"/>
</dbReference>